<feature type="compositionally biased region" description="Basic and acidic residues" evidence="1">
    <location>
        <begin position="284"/>
        <end position="293"/>
    </location>
</feature>
<evidence type="ECO:0000259" key="2">
    <source>
        <dbReference type="Pfam" id="PF16558"/>
    </source>
</evidence>
<comment type="caution">
    <text evidence="3">The sequence shown here is derived from an EMBL/GenBank/DDBJ whole genome shotgun (WGS) entry which is preliminary data.</text>
</comment>
<accession>A0A8H4RT80</accession>
<dbReference type="Proteomes" id="UP000566819">
    <property type="component" value="Unassembled WGS sequence"/>
</dbReference>
<evidence type="ECO:0000313" key="3">
    <source>
        <dbReference type="EMBL" id="KAF4635183.1"/>
    </source>
</evidence>
<feature type="domain" description="Ubiquitin-protein ligase E3A N-terminal zinc-binding" evidence="2">
    <location>
        <begin position="84"/>
        <end position="129"/>
    </location>
</feature>
<evidence type="ECO:0000256" key="1">
    <source>
        <dbReference type="SAM" id="MobiDB-lite"/>
    </source>
</evidence>
<proteinExistence type="predicted"/>
<feature type="compositionally biased region" description="Polar residues" evidence="1">
    <location>
        <begin position="317"/>
        <end position="346"/>
    </location>
</feature>
<dbReference type="Pfam" id="PF16558">
    <property type="entry name" value="AZUL"/>
    <property type="match status" value="1"/>
</dbReference>
<evidence type="ECO:0000313" key="4">
    <source>
        <dbReference type="Proteomes" id="UP000566819"/>
    </source>
</evidence>
<feature type="compositionally biased region" description="Basic and acidic residues" evidence="1">
    <location>
        <begin position="302"/>
        <end position="316"/>
    </location>
</feature>
<organism evidence="3 4">
    <name type="scientific">Cudoniella acicularis</name>
    <dbReference type="NCBI Taxonomy" id="354080"/>
    <lineage>
        <taxon>Eukaryota</taxon>
        <taxon>Fungi</taxon>
        <taxon>Dikarya</taxon>
        <taxon>Ascomycota</taxon>
        <taxon>Pezizomycotina</taxon>
        <taxon>Leotiomycetes</taxon>
        <taxon>Helotiales</taxon>
        <taxon>Tricladiaceae</taxon>
        <taxon>Cudoniella</taxon>
    </lineage>
</organism>
<dbReference type="EMBL" id="JAAMPI010000136">
    <property type="protein sequence ID" value="KAF4635183.1"/>
    <property type="molecule type" value="Genomic_DNA"/>
</dbReference>
<feature type="compositionally biased region" description="Low complexity" evidence="1">
    <location>
        <begin position="175"/>
        <end position="188"/>
    </location>
</feature>
<feature type="region of interest" description="Disordered" evidence="1">
    <location>
        <begin position="147"/>
        <end position="205"/>
    </location>
</feature>
<dbReference type="AlphaFoldDB" id="A0A8H4RT80"/>
<gene>
    <name evidence="3" type="ORF">G7Y89_g2913</name>
</gene>
<dbReference type="OrthoDB" id="5981550at2759"/>
<sequence>MTRDIQGLRDGHDLASEDEMYVALWATAPFPRLPEDAPDQMRDFVVDIDDPKRIYAIHRAARRHQFQILVERQAELDTDTSPGTCNTTTCFSCRRRLAGGAPVRRYNATSARTLAIYMASQDNPEQGLCNHPSADRPVPPKARSLTLRTTHVDREEPSSSGAKISTRERKKRHGSTTPNNETPSSSRSQIHKDQRRKSEKPEAGAPVDLLSAIEEPHVTDHRSFVQNVFGTVAFKMLEWLTPKSLEALSRPEDQVSKSPNHKPNTPSISSTTDLPTPTSTESGLEEKPSDVKLETGSNNDPVPKKSPTETKNDTKQKLTPTSFTSEPKPQTTQEPKPIANSVTSRASKVHGRRKSEPTEPQCPKGILNLHSRTSETSPEG</sequence>
<feature type="compositionally biased region" description="Polar residues" evidence="1">
    <location>
        <begin position="370"/>
        <end position="380"/>
    </location>
</feature>
<name>A0A8H4RT80_9HELO</name>
<dbReference type="InterPro" id="IPR032353">
    <property type="entry name" value="AZUL"/>
</dbReference>
<keyword evidence="4" id="KW-1185">Reference proteome</keyword>
<protein>
    <recommendedName>
        <fullName evidence="2">Ubiquitin-protein ligase E3A N-terminal zinc-binding domain-containing protein</fullName>
    </recommendedName>
</protein>
<feature type="compositionally biased region" description="Low complexity" evidence="1">
    <location>
        <begin position="265"/>
        <end position="282"/>
    </location>
</feature>
<reference evidence="3 4" key="1">
    <citation type="submission" date="2020-03" db="EMBL/GenBank/DDBJ databases">
        <title>Draft Genome Sequence of Cudoniella acicularis.</title>
        <authorList>
            <person name="Buettner E."/>
            <person name="Kellner H."/>
        </authorList>
    </citation>
    <scope>NUCLEOTIDE SEQUENCE [LARGE SCALE GENOMIC DNA]</scope>
    <source>
        <strain evidence="3 4">DSM 108380</strain>
    </source>
</reference>
<feature type="region of interest" description="Disordered" evidence="1">
    <location>
        <begin position="250"/>
        <end position="380"/>
    </location>
</feature>